<keyword evidence="2" id="KW-0472">Membrane</keyword>
<dbReference type="InterPro" id="IPR006143">
    <property type="entry name" value="RND_pump_MFP"/>
</dbReference>
<dbReference type="GO" id="GO:1990281">
    <property type="term" value="C:efflux pump complex"/>
    <property type="evidence" value="ECO:0007669"/>
    <property type="project" value="TreeGrafter"/>
</dbReference>
<name>A0A382N478_9ZZZZ</name>
<dbReference type="Gene3D" id="2.40.50.100">
    <property type="match status" value="1"/>
</dbReference>
<reference evidence="5" key="1">
    <citation type="submission" date="2018-05" db="EMBL/GenBank/DDBJ databases">
        <authorList>
            <person name="Lanie J.A."/>
            <person name="Ng W.-L."/>
            <person name="Kazmierczak K.M."/>
            <person name="Andrzejewski T.M."/>
            <person name="Davidsen T.M."/>
            <person name="Wayne K.J."/>
            <person name="Tettelin H."/>
            <person name="Glass J.I."/>
            <person name="Rusch D."/>
            <person name="Podicherti R."/>
            <person name="Tsui H.-C.T."/>
            <person name="Winkler M.E."/>
        </authorList>
    </citation>
    <scope>NUCLEOTIDE SEQUENCE</scope>
</reference>
<feature type="domain" description="Multidrug resistance protein MdtA-like alpha-helical hairpin" evidence="3">
    <location>
        <begin position="117"/>
        <end position="183"/>
    </location>
</feature>
<evidence type="ECO:0000256" key="1">
    <source>
        <dbReference type="SAM" id="Coils"/>
    </source>
</evidence>
<evidence type="ECO:0000256" key="2">
    <source>
        <dbReference type="SAM" id="Phobius"/>
    </source>
</evidence>
<dbReference type="EMBL" id="UINC01097130">
    <property type="protein sequence ID" value="SVC54582.1"/>
    <property type="molecule type" value="Genomic_DNA"/>
</dbReference>
<dbReference type="NCBIfam" id="TIGR01730">
    <property type="entry name" value="RND_mfp"/>
    <property type="match status" value="1"/>
</dbReference>
<keyword evidence="1" id="KW-0175">Coiled coil</keyword>
<protein>
    <submittedName>
        <fullName evidence="5">Uncharacterized protein</fullName>
    </submittedName>
</protein>
<dbReference type="PANTHER" id="PTHR30469">
    <property type="entry name" value="MULTIDRUG RESISTANCE PROTEIN MDTA"/>
    <property type="match status" value="1"/>
</dbReference>
<evidence type="ECO:0000259" key="3">
    <source>
        <dbReference type="Pfam" id="PF25876"/>
    </source>
</evidence>
<dbReference type="Gene3D" id="1.10.287.470">
    <property type="entry name" value="Helix hairpin bin"/>
    <property type="match status" value="1"/>
</dbReference>
<feature type="transmembrane region" description="Helical" evidence="2">
    <location>
        <begin position="12"/>
        <end position="32"/>
    </location>
</feature>
<sequence>VTFPSNSGRIRLGQVFITLAALSLMAVAFVFFRPPQDAIVAERAETMVPRVVVSEVGLQPFDLSVEVVGRVAPWREVSLASEVSGRVEKVHVDIGARVAAGDLLASIEADDYEIAFREAEATQLRAQARFEESAATLNRTETLRARGAISEREYEAALATKRASEADLRNAEAGLERAQDNLDDTQIMAPFTGSIVERHVDPGALVAGDRALLVLADLDRIAVEVGLTE</sequence>
<accession>A0A382N478</accession>
<keyword evidence="2" id="KW-1133">Transmembrane helix</keyword>
<feature type="coiled-coil region" evidence="1">
    <location>
        <begin position="161"/>
        <end position="188"/>
    </location>
</feature>
<gene>
    <name evidence="5" type="ORF">METZ01_LOCUS307436</name>
</gene>
<organism evidence="5">
    <name type="scientific">marine metagenome</name>
    <dbReference type="NCBI Taxonomy" id="408172"/>
    <lineage>
        <taxon>unclassified sequences</taxon>
        <taxon>metagenomes</taxon>
        <taxon>ecological metagenomes</taxon>
    </lineage>
</organism>
<evidence type="ECO:0000259" key="4">
    <source>
        <dbReference type="Pfam" id="PF25917"/>
    </source>
</evidence>
<dbReference type="SUPFAM" id="SSF111369">
    <property type="entry name" value="HlyD-like secretion proteins"/>
    <property type="match status" value="1"/>
</dbReference>
<dbReference type="Pfam" id="PF25876">
    <property type="entry name" value="HH_MFP_RND"/>
    <property type="match status" value="1"/>
</dbReference>
<feature type="domain" description="Multidrug resistance protein MdtA-like barrel-sandwich hybrid" evidence="4">
    <location>
        <begin position="75"/>
        <end position="209"/>
    </location>
</feature>
<proteinExistence type="predicted"/>
<dbReference type="AlphaFoldDB" id="A0A382N478"/>
<feature type="non-terminal residue" evidence="5">
    <location>
        <position position="229"/>
    </location>
</feature>
<keyword evidence="2" id="KW-0812">Transmembrane</keyword>
<dbReference type="InterPro" id="IPR058625">
    <property type="entry name" value="MdtA-like_BSH"/>
</dbReference>
<evidence type="ECO:0000313" key="5">
    <source>
        <dbReference type="EMBL" id="SVC54582.1"/>
    </source>
</evidence>
<dbReference type="Gene3D" id="2.40.30.170">
    <property type="match status" value="1"/>
</dbReference>
<dbReference type="InterPro" id="IPR058624">
    <property type="entry name" value="MdtA-like_HH"/>
</dbReference>
<dbReference type="Pfam" id="PF25917">
    <property type="entry name" value="BSH_RND"/>
    <property type="match status" value="1"/>
</dbReference>
<dbReference type="GO" id="GO:0015562">
    <property type="term" value="F:efflux transmembrane transporter activity"/>
    <property type="evidence" value="ECO:0007669"/>
    <property type="project" value="TreeGrafter"/>
</dbReference>
<feature type="non-terminal residue" evidence="5">
    <location>
        <position position="1"/>
    </location>
</feature>